<dbReference type="Proteomes" id="UP000827092">
    <property type="component" value="Unassembled WGS sequence"/>
</dbReference>
<dbReference type="AlphaFoldDB" id="A0AAV6VKU5"/>
<accession>A0AAV6VKU5</accession>
<keyword evidence="2" id="KW-1185">Reference proteome</keyword>
<proteinExistence type="predicted"/>
<reference evidence="1 2" key="1">
    <citation type="journal article" date="2022" name="Nat. Ecol. Evol.">
        <title>A masculinizing supergene underlies an exaggerated male reproductive morph in a spider.</title>
        <authorList>
            <person name="Hendrickx F."/>
            <person name="De Corte Z."/>
            <person name="Sonet G."/>
            <person name="Van Belleghem S.M."/>
            <person name="Kostlbacher S."/>
            <person name="Vangestel C."/>
        </authorList>
    </citation>
    <scope>NUCLEOTIDE SEQUENCE [LARGE SCALE GENOMIC DNA]</scope>
    <source>
        <strain evidence="1">W744_W776</strain>
    </source>
</reference>
<gene>
    <name evidence="1" type="ORF">JTE90_013793</name>
</gene>
<sequence length="87" mass="10425">MRHRVIRYLDPISSQQTEKSERHLIPWWRKDKYKTRSRASRTNRMSGYSYRIYQERAGEIKAGIWSGRIGLHSLSFQEKCSFSIIFG</sequence>
<dbReference type="EMBL" id="JAFNEN010000072">
    <property type="protein sequence ID" value="KAG8196308.1"/>
    <property type="molecule type" value="Genomic_DNA"/>
</dbReference>
<organism evidence="1 2">
    <name type="scientific">Oedothorax gibbosus</name>
    <dbReference type="NCBI Taxonomy" id="931172"/>
    <lineage>
        <taxon>Eukaryota</taxon>
        <taxon>Metazoa</taxon>
        <taxon>Ecdysozoa</taxon>
        <taxon>Arthropoda</taxon>
        <taxon>Chelicerata</taxon>
        <taxon>Arachnida</taxon>
        <taxon>Araneae</taxon>
        <taxon>Araneomorphae</taxon>
        <taxon>Entelegynae</taxon>
        <taxon>Araneoidea</taxon>
        <taxon>Linyphiidae</taxon>
        <taxon>Erigoninae</taxon>
        <taxon>Oedothorax</taxon>
    </lineage>
</organism>
<protein>
    <submittedName>
        <fullName evidence="1">Uncharacterized protein</fullName>
    </submittedName>
</protein>
<evidence type="ECO:0000313" key="1">
    <source>
        <dbReference type="EMBL" id="KAG8196308.1"/>
    </source>
</evidence>
<comment type="caution">
    <text evidence="1">The sequence shown here is derived from an EMBL/GenBank/DDBJ whole genome shotgun (WGS) entry which is preliminary data.</text>
</comment>
<name>A0AAV6VKU5_9ARAC</name>
<evidence type="ECO:0000313" key="2">
    <source>
        <dbReference type="Proteomes" id="UP000827092"/>
    </source>
</evidence>